<keyword evidence="3" id="KW-1185">Reference proteome</keyword>
<dbReference type="EMBL" id="VNIB01000016">
    <property type="protein sequence ID" value="TYO95844.1"/>
    <property type="molecule type" value="Genomic_DNA"/>
</dbReference>
<dbReference type="AlphaFoldDB" id="A0A5D3WJI8"/>
<sequence>MDAEQSKGGYMRSLFMFLILAVCWLPAGCSTQPHYQHNYSPTTDFSRFKTWMWDDGHPMLVDRLVGEDPVERLVRRTVAAELEARGLKLVQNNPDLLVHYRGNIFRRVADTPGATGYSSQIAWEKNDAGSWLRRSSRVAVLSLFMLDGRTRKTVWTATGREPVEDRRDAMRKLTGVIRTLLGAFPPGR</sequence>
<dbReference type="Gene3D" id="3.30.160.670">
    <property type="match status" value="1"/>
</dbReference>
<evidence type="ECO:0000259" key="1">
    <source>
        <dbReference type="Pfam" id="PF13590"/>
    </source>
</evidence>
<organism evidence="2 3">
    <name type="scientific">Geothermobacter ehrlichii</name>
    <dbReference type="NCBI Taxonomy" id="213224"/>
    <lineage>
        <taxon>Bacteria</taxon>
        <taxon>Pseudomonadati</taxon>
        <taxon>Thermodesulfobacteriota</taxon>
        <taxon>Desulfuromonadia</taxon>
        <taxon>Desulfuromonadales</taxon>
        <taxon>Geothermobacteraceae</taxon>
        <taxon>Geothermobacter</taxon>
    </lineage>
</organism>
<gene>
    <name evidence="2" type="ORF">EDC39_11651</name>
</gene>
<dbReference type="Proteomes" id="UP000324159">
    <property type="component" value="Unassembled WGS sequence"/>
</dbReference>
<evidence type="ECO:0000313" key="3">
    <source>
        <dbReference type="Proteomes" id="UP000324159"/>
    </source>
</evidence>
<protein>
    <submittedName>
        <fullName evidence="2">Uncharacterized protein DUF4136</fullName>
    </submittedName>
</protein>
<accession>A0A5D3WJI8</accession>
<dbReference type="InterPro" id="IPR025411">
    <property type="entry name" value="DUF4136"/>
</dbReference>
<evidence type="ECO:0000313" key="2">
    <source>
        <dbReference type="EMBL" id="TYO95844.1"/>
    </source>
</evidence>
<proteinExistence type="predicted"/>
<comment type="caution">
    <text evidence="2">The sequence shown here is derived from an EMBL/GenBank/DDBJ whole genome shotgun (WGS) entry which is preliminary data.</text>
</comment>
<name>A0A5D3WJI8_9BACT</name>
<feature type="domain" description="DUF4136" evidence="1">
    <location>
        <begin position="37"/>
        <end position="186"/>
    </location>
</feature>
<reference evidence="2 3" key="1">
    <citation type="submission" date="2019-07" db="EMBL/GenBank/DDBJ databases">
        <title>Genomic Encyclopedia of Type Strains, Phase IV (KMG-IV): sequencing the most valuable type-strain genomes for metagenomic binning, comparative biology and taxonomic classification.</title>
        <authorList>
            <person name="Goeker M."/>
        </authorList>
    </citation>
    <scope>NUCLEOTIDE SEQUENCE [LARGE SCALE GENOMIC DNA]</scope>
    <source>
        <strain evidence="2 3">SS015</strain>
    </source>
</reference>
<dbReference type="Pfam" id="PF13590">
    <property type="entry name" value="DUF4136"/>
    <property type="match status" value="1"/>
</dbReference>